<evidence type="ECO:0000256" key="1">
    <source>
        <dbReference type="ARBA" id="ARBA00009024"/>
    </source>
</evidence>
<evidence type="ECO:0000313" key="2">
    <source>
        <dbReference type="Ensembl" id="ENSCSRP00000016274.1"/>
    </source>
</evidence>
<proteinExistence type="inferred from homology"/>
<keyword evidence="3" id="KW-1185">Reference proteome</keyword>
<protein>
    <submittedName>
        <fullName evidence="2">Cornifelin</fullName>
    </submittedName>
</protein>
<evidence type="ECO:0000313" key="3">
    <source>
        <dbReference type="Proteomes" id="UP000694403"/>
    </source>
</evidence>
<reference evidence="2" key="1">
    <citation type="submission" date="2025-08" db="UniProtKB">
        <authorList>
            <consortium name="Ensembl"/>
        </authorList>
    </citation>
    <scope>IDENTIFICATION</scope>
</reference>
<dbReference type="PANTHER" id="PTHR15907">
    <property type="entry name" value="DUF614 FAMILY PROTEIN-RELATED"/>
    <property type="match status" value="1"/>
</dbReference>
<organism evidence="2 3">
    <name type="scientific">Chelydra serpentina</name>
    <name type="common">Snapping turtle</name>
    <name type="synonym">Testudo serpentina</name>
    <dbReference type="NCBI Taxonomy" id="8475"/>
    <lineage>
        <taxon>Eukaryota</taxon>
        <taxon>Metazoa</taxon>
        <taxon>Chordata</taxon>
        <taxon>Craniata</taxon>
        <taxon>Vertebrata</taxon>
        <taxon>Euteleostomi</taxon>
        <taxon>Archelosauria</taxon>
        <taxon>Testudinata</taxon>
        <taxon>Testudines</taxon>
        <taxon>Cryptodira</taxon>
        <taxon>Durocryptodira</taxon>
        <taxon>Americhelydia</taxon>
        <taxon>Chelydroidea</taxon>
        <taxon>Chelydridae</taxon>
        <taxon>Chelydra</taxon>
    </lineage>
</organism>
<accession>A0A8C3SPJ3</accession>
<dbReference type="NCBIfam" id="TIGR01571">
    <property type="entry name" value="A_thal_Cys_rich"/>
    <property type="match status" value="1"/>
</dbReference>
<dbReference type="Pfam" id="PF04749">
    <property type="entry name" value="PLAC8"/>
    <property type="match status" value="1"/>
</dbReference>
<sequence>MRKQCCPMAYQDQPGRVQTSYSQGSSAWSSGTCDCFADMGVCLCGTFVPCVLACQVSQDFGESCFLPCLPGSLLALWTGVRERYHIEGSICDDWLVMACCGPCGLCQLSRELSHRK</sequence>
<dbReference type="Ensembl" id="ENSCSRT00000016990.1">
    <property type="protein sequence ID" value="ENSCSRP00000016274.1"/>
    <property type="gene ID" value="ENSCSRG00000012444.1"/>
</dbReference>
<dbReference type="InterPro" id="IPR006461">
    <property type="entry name" value="PLAC_motif_containing"/>
</dbReference>
<name>A0A8C3SPJ3_CHESE</name>
<reference evidence="2" key="2">
    <citation type="submission" date="2025-09" db="UniProtKB">
        <authorList>
            <consortium name="Ensembl"/>
        </authorList>
    </citation>
    <scope>IDENTIFICATION</scope>
</reference>
<dbReference type="Proteomes" id="UP000694403">
    <property type="component" value="Unplaced"/>
</dbReference>
<dbReference type="AlphaFoldDB" id="A0A8C3SPJ3"/>
<comment type="similarity">
    <text evidence="1">Belongs to the cornifelin family.</text>
</comment>